<dbReference type="InterPro" id="IPR017853">
    <property type="entry name" value="GH"/>
</dbReference>
<organism evidence="12 13">
    <name type="scientific">Chlorella vulgaris</name>
    <name type="common">Green alga</name>
    <dbReference type="NCBI Taxonomy" id="3077"/>
    <lineage>
        <taxon>Eukaryota</taxon>
        <taxon>Viridiplantae</taxon>
        <taxon>Chlorophyta</taxon>
        <taxon>core chlorophytes</taxon>
        <taxon>Trebouxiophyceae</taxon>
        <taxon>Chlorellales</taxon>
        <taxon>Chlorellaceae</taxon>
        <taxon>Chlorella clade</taxon>
        <taxon>Chlorella</taxon>
    </lineage>
</organism>
<dbReference type="EMBL" id="SIDB01000002">
    <property type="protein sequence ID" value="KAI3436068.1"/>
    <property type="molecule type" value="Genomic_DNA"/>
</dbReference>
<dbReference type="InterPro" id="IPR041233">
    <property type="entry name" value="Melibiase_C"/>
</dbReference>
<comment type="similarity">
    <text evidence="2 8">Belongs to the glycosyl hydrolase 27 family.</text>
</comment>
<dbReference type="InterPro" id="IPR002241">
    <property type="entry name" value="Glyco_hydro_27"/>
</dbReference>
<dbReference type="InterPro" id="IPR013780">
    <property type="entry name" value="Glyco_hydro_b"/>
</dbReference>
<evidence type="ECO:0000256" key="10">
    <source>
        <dbReference type="SAM" id="SignalP"/>
    </source>
</evidence>
<dbReference type="OrthoDB" id="5795902at2759"/>
<dbReference type="AlphaFoldDB" id="A0A9D4TVS3"/>
<feature type="chain" id="PRO_5039074119" description="Alpha-galactosidase" evidence="10">
    <location>
        <begin position="17"/>
        <end position="424"/>
    </location>
</feature>
<evidence type="ECO:0000256" key="8">
    <source>
        <dbReference type="RuleBase" id="RU361168"/>
    </source>
</evidence>
<dbReference type="Pfam" id="PF17801">
    <property type="entry name" value="Melibiase_C"/>
    <property type="match status" value="1"/>
</dbReference>
<keyword evidence="6 8" id="KW-1015">Disulfide bond</keyword>
<dbReference type="CDD" id="cd14792">
    <property type="entry name" value="GH27"/>
    <property type="match status" value="1"/>
</dbReference>
<evidence type="ECO:0000259" key="11">
    <source>
        <dbReference type="Pfam" id="PF17801"/>
    </source>
</evidence>
<gene>
    <name evidence="12" type="ORF">D9Q98_002126</name>
</gene>
<comment type="caution">
    <text evidence="12">The sequence shown here is derived from an EMBL/GenBank/DDBJ whole genome shotgun (WGS) entry which is preliminary data.</text>
</comment>
<proteinExistence type="inferred from homology"/>
<protein>
    <recommendedName>
        <fullName evidence="3 8">Alpha-galactosidase</fullName>
        <ecNumber evidence="3 8">3.2.1.22</ecNumber>
    </recommendedName>
    <alternativeName>
        <fullName evidence="8">Melibiase</fullName>
    </alternativeName>
</protein>
<evidence type="ECO:0000313" key="12">
    <source>
        <dbReference type="EMBL" id="KAI3436068.1"/>
    </source>
</evidence>
<dbReference type="InterPro" id="IPR013785">
    <property type="entry name" value="Aldolase_TIM"/>
</dbReference>
<dbReference type="FunFam" id="3.20.20.70:FF:000202">
    <property type="entry name" value="Alpha-galactosidase"/>
    <property type="match status" value="1"/>
</dbReference>
<dbReference type="GO" id="GO:0004557">
    <property type="term" value="F:alpha-galactosidase activity"/>
    <property type="evidence" value="ECO:0007669"/>
    <property type="project" value="UniProtKB-EC"/>
</dbReference>
<keyword evidence="7 8" id="KW-0326">Glycosidase</keyword>
<dbReference type="InterPro" id="IPR000111">
    <property type="entry name" value="Glyco_hydro_27/36_CS"/>
</dbReference>
<evidence type="ECO:0000313" key="13">
    <source>
        <dbReference type="Proteomes" id="UP001055712"/>
    </source>
</evidence>
<feature type="signal peptide" evidence="10">
    <location>
        <begin position="1"/>
        <end position="16"/>
    </location>
</feature>
<dbReference type="SUPFAM" id="SSF51445">
    <property type="entry name" value="(Trans)glycosidases"/>
    <property type="match status" value="1"/>
</dbReference>
<dbReference type="Proteomes" id="UP001055712">
    <property type="component" value="Unassembled WGS sequence"/>
</dbReference>
<dbReference type="SUPFAM" id="SSF51011">
    <property type="entry name" value="Glycosyl hydrolase domain"/>
    <property type="match status" value="1"/>
</dbReference>
<reference evidence="12" key="1">
    <citation type="journal article" date="2019" name="Plant J.">
        <title>Chlorella vulgaris genome assembly and annotation reveals the molecular basis for metabolic acclimation to high light conditions.</title>
        <authorList>
            <person name="Cecchin M."/>
            <person name="Marcolungo L."/>
            <person name="Rossato M."/>
            <person name="Girolomoni L."/>
            <person name="Cosentino E."/>
            <person name="Cuine S."/>
            <person name="Li-Beisson Y."/>
            <person name="Delledonne M."/>
            <person name="Ballottari M."/>
        </authorList>
    </citation>
    <scope>NUCLEOTIDE SEQUENCE</scope>
    <source>
        <strain evidence="12">211/11P</strain>
    </source>
</reference>
<evidence type="ECO:0000256" key="7">
    <source>
        <dbReference type="ARBA" id="ARBA00023295"/>
    </source>
</evidence>
<feature type="compositionally biased region" description="Low complexity" evidence="9">
    <location>
        <begin position="396"/>
        <end position="410"/>
    </location>
</feature>
<comment type="catalytic activity">
    <reaction evidence="1 8">
        <text>Hydrolysis of terminal, non-reducing alpha-D-galactose residues in alpha-D-galactosides, including galactose oligosaccharides, galactomannans and galactolipids.</text>
        <dbReference type="EC" id="3.2.1.22"/>
    </reaction>
</comment>
<evidence type="ECO:0000256" key="5">
    <source>
        <dbReference type="ARBA" id="ARBA00022801"/>
    </source>
</evidence>
<dbReference type="PROSITE" id="PS00512">
    <property type="entry name" value="ALPHA_GALACTOSIDASE"/>
    <property type="match status" value="1"/>
</dbReference>
<keyword evidence="5 8" id="KW-0378">Hydrolase</keyword>
<name>A0A9D4TVS3_CHLVU</name>
<sequence>MLAVILVMLSCRGTFGLENGQAQTPQMGWNSWNSFGPKIDEDMIRATADLMVELGLRDAGYVYLNLDDGWSELERDDGRLTANKAAFPSGIPALAGYVHSKGLKFGIYGDAGSHTCAGFPGSRGFEEVDAQTFADWGVDYLKYDNCFAPASDWVVDRYTAMRDALNATGRPILYSMCEWGVADPWLWAPEVGNSWRTTEDIQANWESIVKILDGNHGLSRFAGQGGWNDADMLEVGNGQLTVGEQRTHFALWALLKSPLLIGADIRSIHPSSLEVLKAAEVIAIHQDELGVAGDLIWQQGANRVYAAPLAGGDRAVVLMNTHTTGGQYLTSNLTVTWRQLGLPHDASARVRDLFAEADLGEATGSVTAAVQAHDVRVLRISPLGGQRSDDWRPWHQQQAASRQSSAGSGRKIVPGGDQHAMYAP</sequence>
<dbReference type="Gene3D" id="3.20.20.70">
    <property type="entry name" value="Aldolase class I"/>
    <property type="match status" value="1"/>
</dbReference>
<evidence type="ECO:0000256" key="9">
    <source>
        <dbReference type="SAM" id="MobiDB-lite"/>
    </source>
</evidence>
<dbReference type="Gene3D" id="2.60.40.1180">
    <property type="entry name" value="Golgi alpha-mannosidase II"/>
    <property type="match status" value="1"/>
</dbReference>
<reference evidence="12" key="2">
    <citation type="submission" date="2020-11" db="EMBL/GenBank/DDBJ databases">
        <authorList>
            <person name="Cecchin M."/>
            <person name="Marcolungo L."/>
            <person name="Rossato M."/>
            <person name="Girolomoni L."/>
            <person name="Cosentino E."/>
            <person name="Cuine S."/>
            <person name="Li-Beisson Y."/>
            <person name="Delledonne M."/>
            <person name="Ballottari M."/>
        </authorList>
    </citation>
    <scope>NUCLEOTIDE SEQUENCE</scope>
    <source>
        <strain evidence="12">211/11P</strain>
        <tissue evidence="12">Whole cell</tissue>
    </source>
</reference>
<dbReference type="PANTHER" id="PTHR11452:SF75">
    <property type="entry name" value="ALPHA-GALACTOSIDASE MEL1"/>
    <property type="match status" value="1"/>
</dbReference>
<feature type="region of interest" description="Disordered" evidence="9">
    <location>
        <begin position="387"/>
        <end position="424"/>
    </location>
</feature>
<dbReference type="PANTHER" id="PTHR11452">
    <property type="entry name" value="ALPHA-GALACTOSIDASE/ALPHA-N-ACETYLGALACTOSAMINIDASE"/>
    <property type="match status" value="1"/>
</dbReference>
<accession>A0A9D4TVS3</accession>
<dbReference type="GO" id="GO:0005995">
    <property type="term" value="P:melibiose catabolic process"/>
    <property type="evidence" value="ECO:0007669"/>
    <property type="project" value="UniProtKB-ARBA"/>
</dbReference>
<evidence type="ECO:0000256" key="2">
    <source>
        <dbReference type="ARBA" id="ARBA00009743"/>
    </source>
</evidence>
<dbReference type="Pfam" id="PF16499">
    <property type="entry name" value="Melibiase_2"/>
    <property type="match status" value="1"/>
</dbReference>
<evidence type="ECO:0000256" key="1">
    <source>
        <dbReference type="ARBA" id="ARBA00001255"/>
    </source>
</evidence>
<evidence type="ECO:0000256" key="6">
    <source>
        <dbReference type="ARBA" id="ARBA00023157"/>
    </source>
</evidence>
<dbReference type="PRINTS" id="PR00740">
    <property type="entry name" value="GLHYDRLASE27"/>
</dbReference>
<feature type="domain" description="Alpha galactosidase C-terminal" evidence="11">
    <location>
        <begin position="300"/>
        <end position="380"/>
    </location>
</feature>
<evidence type="ECO:0000256" key="3">
    <source>
        <dbReference type="ARBA" id="ARBA00012755"/>
    </source>
</evidence>
<evidence type="ECO:0000256" key="4">
    <source>
        <dbReference type="ARBA" id="ARBA00022729"/>
    </source>
</evidence>
<dbReference type="EC" id="3.2.1.22" evidence="3 8"/>
<keyword evidence="4 10" id="KW-0732">Signal</keyword>
<keyword evidence="13" id="KW-1185">Reference proteome</keyword>